<organism evidence="6 7">
    <name type="scientific">Halocatena pleomorpha</name>
    <dbReference type="NCBI Taxonomy" id="1785090"/>
    <lineage>
        <taxon>Archaea</taxon>
        <taxon>Methanobacteriati</taxon>
        <taxon>Methanobacteriota</taxon>
        <taxon>Stenosarchaea group</taxon>
        <taxon>Halobacteria</taxon>
        <taxon>Halobacteriales</taxon>
        <taxon>Natronomonadaceae</taxon>
        <taxon>Halocatena</taxon>
    </lineage>
</organism>
<dbReference type="Pfam" id="PF03992">
    <property type="entry name" value="ABM"/>
    <property type="match status" value="1"/>
</dbReference>
<dbReference type="OrthoDB" id="8690at2157"/>
<dbReference type="SUPFAM" id="SSF54909">
    <property type="entry name" value="Dimeric alpha+beta barrel"/>
    <property type="match status" value="2"/>
</dbReference>
<keyword evidence="1" id="KW-0349">Heme</keyword>
<feature type="domain" description="ABM" evidence="5">
    <location>
        <begin position="490"/>
        <end position="578"/>
    </location>
</feature>
<dbReference type="PANTHER" id="PTHR36843">
    <property type="entry name" value="HEME-DEPENDENT PEROXIDASE YWFI-RELATED"/>
    <property type="match status" value="1"/>
</dbReference>
<dbReference type="AlphaFoldDB" id="A0A3P3RFH0"/>
<dbReference type="RefSeq" id="WP_124954315.1">
    <property type="nucleotide sequence ID" value="NZ_RRCH01000013.1"/>
</dbReference>
<dbReference type="InterPro" id="IPR010644">
    <property type="entry name" value="ChdC/CLD"/>
</dbReference>
<dbReference type="EMBL" id="RRCH01000013">
    <property type="protein sequence ID" value="RRJ31699.1"/>
    <property type="molecule type" value="Genomic_DNA"/>
</dbReference>
<evidence type="ECO:0000313" key="6">
    <source>
        <dbReference type="EMBL" id="RRJ31699.1"/>
    </source>
</evidence>
<dbReference type="InterPro" id="IPR007138">
    <property type="entry name" value="ABM_dom"/>
</dbReference>
<feature type="region of interest" description="Disordered" evidence="4">
    <location>
        <begin position="354"/>
        <end position="388"/>
    </location>
</feature>
<evidence type="ECO:0000259" key="5">
    <source>
        <dbReference type="PROSITE" id="PS51725"/>
    </source>
</evidence>
<dbReference type="Gene3D" id="3.30.70.1030">
    <property type="entry name" value="Apc35880, domain 1"/>
    <property type="match status" value="2"/>
</dbReference>
<keyword evidence="3" id="KW-0408">Iron</keyword>
<dbReference type="Gene3D" id="3.30.70.100">
    <property type="match status" value="1"/>
</dbReference>
<name>A0A3P3RFH0_9EURY</name>
<accession>A0A3P3RFH0</accession>
<keyword evidence="7" id="KW-1185">Reference proteome</keyword>
<sequence length="580" mass="64525">MPEAPQTDEGWYALHDFRTVDWDAWRDATKRERDRAIESGIDYLQAHEALSDTDEEAGGSAVFTVLGHTADLLILHLRPTTAQLDTAERTFEQTAFARFTEQTASYVSVTEVSGYMSQEYFEGETVEDSGMARYIRSRIEPEIPDAEHVCFYPMDKRRGEQDNWYDLPFEERADLMSNHGEIGREYAGKVTQIITGSIGFDDYEWGVTLFADDPTEIKHLLYEMRFDPSSSRYAEFGSFYFGRRFGPSDLDAVLAGDPVDWDGRAEDDSAASELSARLDRLGVTLDAPADTEPHAVLVSCDSSVEELTNAVNDLRGNFEHYDSHIETFVHDGDEPTVISTWTTARAADTAAGFLDDLPGATETLTGSTGTGDDDSGGNHGQQASTSSDLRSELASLDIYAGQPHGEDVHAIVLYSTAPVDELEHAVGDLSDGFDRYDTHVDTSVYQAHDQERSAVVSLWDTESGAETAGGYLADLPEIVARPGDETDGFGTMGMFYTVKPEHREEFVSAFEEVNDVLAGMDGHRETDLMINTAAENDMFIASQWRSKEDAMAFFRSDEFRETVEWGRDILTDRPRHVFLA</sequence>
<comment type="caution">
    <text evidence="6">The sequence shown here is derived from an EMBL/GenBank/DDBJ whole genome shotgun (WGS) entry which is preliminary data.</text>
</comment>
<protein>
    <submittedName>
        <fullName evidence="6">Heme-binding protein</fullName>
    </submittedName>
</protein>
<evidence type="ECO:0000256" key="3">
    <source>
        <dbReference type="ARBA" id="ARBA00023004"/>
    </source>
</evidence>
<dbReference type="Proteomes" id="UP000282322">
    <property type="component" value="Unassembled WGS sequence"/>
</dbReference>
<proteinExistence type="predicted"/>
<dbReference type="InterPro" id="IPR011008">
    <property type="entry name" value="Dimeric_a/b-barrel"/>
</dbReference>
<keyword evidence="2" id="KW-0479">Metal-binding</keyword>
<dbReference type="GO" id="GO:0046872">
    <property type="term" value="F:metal ion binding"/>
    <property type="evidence" value="ECO:0007669"/>
    <property type="project" value="UniProtKB-KW"/>
</dbReference>
<dbReference type="Pfam" id="PF06778">
    <property type="entry name" value="Chlor_dismutase"/>
    <property type="match status" value="1"/>
</dbReference>
<dbReference type="PANTHER" id="PTHR36843:SF1">
    <property type="entry name" value="COPROHEME DECARBOXYLASE"/>
    <property type="match status" value="1"/>
</dbReference>
<dbReference type="GO" id="GO:0020037">
    <property type="term" value="F:heme binding"/>
    <property type="evidence" value="ECO:0007669"/>
    <property type="project" value="InterPro"/>
</dbReference>
<dbReference type="PROSITE" id="PS51725">
    <property type="entry name" value="ABM"/>
    <property type="match status" value="1"/>
</dbReference>
<dbReference type="NCBIfam" id="NF007124">
    <property type="entry name" value="PRK09565.1"/>
    <property type="match status" value="2"/>
</dbReference>
<dbReference type="GO" id="GO:0016491">
    <property type="term" value="F:oxidoreductase activity"/>
    <property type="evidence" value="ECO:0007669"/>
    <property type="project" value="InterPro"/>
</dbReference>
<gene>
    <name evidence="6" type="ORF">EIK79_06480</name>
</gene>
<evidence type="ECO:0000256" key="2">
    <source>
        <dbReference type="ARBA" id="ARBA00022723"/>
    </source>
</evidence>
<evidence type="ECO:0000256" key="4">
    <source>
        <dbReference type="SAM" id="MobiDB-lite"/>
    </source>
</evidence>
<evidence type="ECO:0000313" key="7">
    <source>
        <dbReference type="Proteomes" id="UP000282322"/>
    </source>
</evidence>
<reference evidence="6 7" key="1">
    <citation type="submission" date="2018-11" db="EMBL/GenBank/DDBJ databases">
        <title>Taxonoimc description of Halomarina strain SPP-AMP-1.</title>
        <authorList>
            <person name="Pal Y."/>
            <person name="Srinivasana K."/>
            <person name="Verma A."/>
            <person name="Kumar P."/>
        </authorList>
    </citation>
    <scope>NUCLEOTIDE SEQUENCE [LARGE SCALE GENOMIC DNA]</scope>
    <source>
        <strain evidence="6 7">SPP-AMP-1</strain>
    </source>
</reference>
<evidence type="ECO:0000256" key="1">
    <source>
        <dbReference type="ARBA" id="ARBA00022617"/>
    </source>
</evidence>
<dbReference type="NCBIfam" id="NF008913">
    <property type="entry name" value="PRK12276.1"/>
    <property type="match status" value="1"/>
</dbReference>